<gene>
    <name evidence="1" type="ORF">SD70_16600</name>
</gene>
<organism evidence="1 2">
    <name type="scientific">Gordoniibacillus kamchatkensis</name>
    <dbReference type="NCBI Taxonomy" id="1590651"/>
    <lineage>
        <taxon>Bacteria</taxon>
        <taxon>Bacillati</taxon>
        <taxon>Bacillota</taxon>
        <taxon>Bacilli</taxon>
        <taxon>Bacillales</taxon>
        <taxon>Paenibacillaceae</taxon>
        <taxon>Gordoniibacillus</taxon>
    </lineage>
</organism>
<dbReference type="EMBL" id="JXAK01000028">
    <property type="protein sequence ID" value="KIL39996.1"/>
    <property type="molecule type" value="Genomic_DNA"/>
</dbReference>
<accession>A0ABR5AG97</accession>
<dbReference type="RefSeq" id="WP_041048644.1">
    <property type="nucleotide sequence ID" value="NZ_JXAK01000028.1"/>
</dbReference>
<protein>
    <submittedName>
        <fullName evidence="1">Uncharacterized protein</fullName>
    </submittedName>
</protein>
<name>A0ABR5AG97_9BACL</name>
<comment type="caution">
    <text evidence="1">The sequence shown here is derived from an EMBL/GenBank/DDBJ whole genome shotgun (WGS) entry which is preliminary data.</text>
</comment>
<evidence type="ECO:0000313" key="1">
    <source>
        <dbReference type="EMBL" id="KIL39996.1"/>
    </source>
</evidence>
<reference evidence="1 2" key="1">
    <citation type="submission" date="2014-12" db="EMBL/GenBank/DDBJ databases">
        <title>Draft genome sequence of Paenibacillus kamchatkensis strain B-2647.</title>
        <authorList>
            <person name="Karlyshev A.V."/>
            <person name="Kudryashova E.B."/>
        </authorList>
    </citation>
    <scope>NUCLEOTIDE SEQUENCE [LARGE SCALE GENOMIC DNA]</scope>
    <source>
        <strain evidence="1 2">VKM B-2647</strain>
    </source>
</reference>
<sequence length="97" mass="10827">MGVKFGRAYGDIIKDFSDALGQIDDLYTCFEMTEEGWQELEPAERTECIRTLADDLFYGLGTEEVLAVGSGTVSHDAERHVLKVHMLPDITAIVYLV</sequence>
<dbReference type="Proteomes" id="UP000031967">
    <property type="component" value="Unassembled WGS sequence"/>
</dbReference>
<proteinExistence type="predicted"/>
<keyword evidence="2" id="KW-1185">Reference proteome</keyword>
<evidence type="ECO:0000313" key="2">
    <source>
        <dbReference type="Proteomes" id="UP000031967"/>
    </source>
</evidence>